<keyword evidence="1" id="KW-0732">Signal</keyword>
<proteinExistence type="predicted"/>
<dbReference type="AlphaFoldDB" id="A0A0M4CYH7"/>
<organism evidence="2 3">
    <name type="scientific">Desulfuromonas soudanensis</name>
    <dbReference type="NCBI Taxonomy" id="1603606"/>
    <lineage>
        <taxon>Bacteria</taxon>
        <taxon>Pseudomonadati</taxon>
        <taxon>Thermodesulfobacteriota</taxon>
        <taxon>Desulfuromonadia</taxon>
        <taxon>Desulfuromonadales</taxon>
        <taxon>Desulfuromonadaceae</taxon>
        <taxon>Desulfuromonas</taxon>
    </lineage>
</organism>
<dbReference type="EMBL" id="CP010802">
    <property type="protein sequence ID" value="ALC14834.1"/>
    <property type="molecule type" value="Genomic_DNA"/>
</dbReference>
<evidence type="ECO:0000256" key="1">
    <source>
        <dbReference type="SAM" id="SignalP"/>
    </source>
</evidence>
<name>A0A0M4CYH7_9BACT</name>
<feature type="signal peptide" evidence="1">
    <location>
        <begin position="1"/>
        <end position="25"/>
    </location>
</feature>
<protein>
    <submittedName>
        <fullName evidence="2">Uncharacterized protein</fullName>
    </submittedName>
</protein>
<evidence type="ECO:0000313" key="3">
    <source>
        <dbReference type="Proteomes" id="UP000057158"/>
    </source>
</evidence>
<sequence>MRRGTFALLFSTGCFLLLMTGLAMAAASGITTALDAWQGPKEAILVKNGGSAPGLSAEMLPWLEVLLARGFAVRTDADALTGAEGVILEIQTSGAGPLAVLRRGNDGAILALEKLFRGQGGPKTVGVLATAPVANSPPLQGVIPASPLLLDMKPRSLVDLGSEGDKIRVALLAKNGVTVLTLSGGKMEKSDLVSAPGSGWRPLFLSRMKVRGTPEVLLAAVWAEDIHSIYEGTNSRIWSQPLLWDGAVLQTSGAPTAGYARLGGDRAGAIQQRGTFSLYDGPVLPFPPSAQRDPLFWGQRGLFALTPLDADLGLAWVEPGRLALVNLLSGDLVPGGALLEDFGPFAGAEVAVRIEEPGYRSGFAKEDRVLEKYWSLPPRTVKGVDKSVVTIRRGRREGMAFIGQAQGDDVLVRVEYLEAGLRAEHSFAPIPMFILDFAPIGDDQTAFLLLLNEKADGGGQAYLQLQWEGP</sequence>
<evidence type="ECO:0000313" key="2">
    <source>
        <dbReference type="EMBL" id="ALC14834.1"/>
    </source>
</evidence>
<accession>A0A0M4CYH7</accession>
<dbReference type="Proteomes" id="UP000057158">
    <property type="component" value="Chromosome"/>
</dbReference>
<dbReference type="RefSeq" id="WP_053549095.1">
    <property type="nucleotide sequence ID" value="NZ_CP010802.1"/>
</dbReference>
<feature type="chain" id="PRO_5005791675" evidence="1">
    <location>
        <begin position="26"/>
        <end position="470"/>
    </location>
</feature>
<reference evidence="2 3" key="1">
    <citation type="submission" date="2015-07" db="EMBL/GenBank/DDBJ databases">
        <title>Isolation and Genomic Characterization of a Novel Halophilic Metal-Reducing Deltaproteobacterium from the Deep Subsurface.</title>
        <authorList>
            <person name="Badalamenti J.P."/>
            <person name="Summers Z.M."/>
            <person name="Gralnick J.A."/>
            <person name="Bond D.R."/>
        </authorList>
    </citation>
    <scope>NUCLEOTIDE SEQUENCE [LARGE SCALE GENOMIC DNA]</scope>
    <source>
        <strain evidence="2 3">WTL</strain>
    </source>
</reference>
<keyword evidence="3" id="KW-1185">Reference proteome</keyword>
<dbReference type="KEGG" id="des:DSOUD_0033"/>
<gene>
    <name evidence="2" type="ORF">DSOUD_0033</name>
</gene>
<dbReference type="OrthoDB" id="5405417at2"/>
<dbReference type="PATRIC" id="fig|1603606.3.peg.40"/>